<organism evidence="1 2">
    <name type="scientific">Gossypium anomalum</name>
    <dbReference type="NCBI Taxonomy" id="47600"/>
    <lineage>
        <taxon>Eukaryota</taxon>
        <taxon>Viridiplantae</taxon>
        <taxon>Streptophyta</taxon>
        <taxon>Embryophyta</taxon>
        <taxon>Tracheophyta</taxon>
        <taxon>Spermatophyta</taxon>
        <taxon>Magnoliopsida</taxon>
        <taxon>eudicotyledons</taxon>
        <taxon>Gunneridae</taxon>
        <taxon>Pentapetalae</taxon>
        <taxon>rosids</taxon>
        <taxon>malvids</taxon>
        <taxon>Malvales</taxon>
        <taxon>Malvaceae</taxon>
        <taxon>Malvoideae</taxon>
        <taxon>Gossypium</taxon>
    </lineage>
</organism>
<dbReference type="InterPro" id="IPR012337">
    <property type="entry name" value="RNaseH-like_sf"/>
</dbReference>
<protein>
    <recommendedName>
        <fullName evidence="3">HAT C-terminal dimerisation domain-containing protein</fullName>
    </recommendedName>
</protein>
<dbReference type="PANTHER" id="PTHR11697">
    <property type="entry name" value="GENERAL TRANSCRIPTION FACTOR 2-RELATED ZINC FINGER PROTEIN"/>
    <property type="match status" value="1"/>
</dbReference>
<dbReference type="SUPFAM" id="SSF53098">
    <property type="entry name" value="Ribonuclease H-like"/>
    <property type="match status" value="1"/>
</dbReference>
<dbReference type="AlphaFoldDB" id="A0A8J5Z1L5"/>
<dbReference type="Proteomes" id="UP000701853">
    <property type="component" value="Chromosome 2"/>
</dbReference>
<reference evidence="1 2" key="1">
    <citation type="journal article" date="2021" name="bioRxiv">
        <title>The Gossypium anomalum genome as a resource for cotton improvement and evolutionary analysis of hybrid incompatibility.</title>
        <authorList>
            <person name="Grover C.E."/>
            <person name="Yuan D."/>
            <person name="Arick M.A."/>
            <person name="Miller E.R."/>
            <person name="Hu G."/>
            <person name="Peterson D.G."/>
            <person name="Wendel J.F."/>
            <person name="Udall J.A."/>
        </authorList>
    </citation>
    <scope>NUCLEOTIDE SEQUENCE [LARGE SCALE GENOMIC DNA]</scope>
    <source>
        <strain evidence="1">JFW-Udall</strain>
        <tissue evidence="1">Leaf</tissue>
    </source>
</reference>
<comment type="caution">
    <text evidence="1">The sequence shown here is derived from an EMBL/GenBank/DDBJ whole genome shotgun (WGS) entry which is preliminary data.</text>
</comment>
<dbReference type="EMBL" id="JAHUZN010000002">
    <property type="protein sequence ID" value="KAG8500793.1"/>
    <property type="molecule type" value="Genomic_DNA"/>
</dbReference>
<dbReference type="PANTHER" id="PTHR11697:SF230">
    <property type="entry name" value="ZINC FINGER, MYM DOMAIN CONTAINING 1"/>
    <property type="match status" value="1"/>
</dbReference>
<accession>A0A8J5Z1L5</accession>
<proteinExistence type="predicted"/>
<sequence length="283" mass="32548">MDVDFSHLGTSYSWIGSSFHHLKVSIDVVKWLVFQGCAFRRRDEALIQEIKDTTSLALEKTICELLLHHCLNVDDIRGQGYNGASNMHGEWNGLQALFSEKDIEASHIAKLIGKGKNQVGTLERPGNTRWGSHLAFLNSLMRMFDSIYVRDNLTIEHHYRFDIFIAGIDSLLTKMNSRFNDKVVDLFVLSSALDPLDNYKAFWNYSSCANSSVSTATIERAFSAMKIVKTRLRNRMKDDFLSTYLVTYIEKEIAREFSIDSIIDELDLMKKRKMQFRIPSIKK</sequence>
<gene>
    <name evidence="1" type="ORF">CXB51_002976</name>
</gene>
<keyword evidence="2" id="KW-1185">Reference proteome</keyword>
<evidence type="ECO:0008006" key="3">
    <source>
        <dbReference type="Google" id="ProtNLM"/>
    </source>
</evidence>
<dbReference type="OrthoDB" id="785612at2759"/>
<dbReference type="InterPro" id="IPR055298">
    <property type="entry name" value="AtLOH3-like"/>
</dbReference>
<name>A0A8J5Z1L5_9ROSI</name>
<evidence type="ECO:0000313" key="2">
    <source>
        <dbReference type="Proteomes" id="UP000701853"/>
    </source>
</evidence>
<evidence type="ECO:0000313" key="1">
    <source>
        <dbReference type="EMBL" id="KAG8500793.1"/>
    </source>
</evidence>